<feature type="transmembrane region" description="Helical" evidence="9">
    <location>
        <begin position="309"/>
        <end position="332"/>
    </location>
</feature>
<keyword evidence="3" id="KW-0813">Transport</keyword>
<dbReference type="GO" id="GO:0030001">
    <property type="term" value="P:metal ion transport"/>
    <property type="evidence" value="ECO:0007669"/>
    <property type="project" value="UniProtKB-ARBA"/>
</dbReference>
<feature type="transmembrane region" description="Helical" evidence="9">
    <location>
        <begin position="215"/>
        <end position="234"/>
    </location>
</feature>
<evidence type="ECO:0000256" key="9">
    <source>
        <dbReference type="SAM" id="Phobius"/>
    </source>
</evidence>
<reference evidence="10" key="2">
    <citation type="submission" date="2020-09" db="EMBL/GenBank/DDBJ databases">
        <authorList>
            <person name="Sun Q."/>
            <person name="Zhou Y."/>
        </authorList>
    </citation>
    <scope>NUCLEOTIDE SEQUENCE</scope>
    <source>
        <strain evidence="10">CGMCC 1.15880</strain>
    </source>
</reference>
<name>A0A916VR11_9RHOB</name>
<feature type="transmembrane region" description="Helical" evidence="9">
    <location>
        <begin position="133"/>
        <end position="153"/>
    </location>
</feature>
<evidence type="ECO:0000256" key="2">
    <source>
        <dbReference type="ARBA" id="ARBA00009137"/>
    </source>
</evidence>
<dbReference type="Proteomes" id="UP000628017">
    <property type="component" value="Unassembled WGS sequence"/>
</dbReference>
<dbReference type="GO" id="GO:0008324">
    <property type="term" value="F:monoatomic cation transmembrane transporter activity"/>
    <property type="evidence" value="ECO:0007669"/>
    <property type="project" value="InterPro"/>
</dbReference>
<comment type="caution">
    <text evidence="10">The sequence shown here is derived from an EMBL/GenBank/DDBJ whole genome shotgun (WGS) entry which is preliminary data.</text>
</comment>
<evidence type="ECO:0000256" key="1">
    <source>
        <dbReference type="ARBA" id="ARBA00004651"/>
    </source>
</evidence>
<feature type="transmembrane region" description="Helical" evidence="9">
    <location>
        <begin position="190"/>
        <end position="209"/>
    </location>
</feature>
<dbReference type="InterPro" id="IPR003445">
    <property type="entry name" value="Cat_transpt"/>
</dbReference>
<sequence>MAWLRSLPLFVQLLGFAVAMMYLPMVFAIRLEDWDVARTFFYYTTFLLILLGLVGIAVTGYSAPNTARNYLVTVFASFLTIPALLALPFNYLVTSITYFQAYFEMLSSLTTTGATLFDDPTIVPAPLHLMRAIVGWVGGFFILVVAMAIFAPLNIGGFEIFAAGQGTQKSSNQIASADAKQRLARYAEQIFPIYLAVTALLTLTLLVAGDRTLVAVSHAMSIVSTSGISPVGGLEGASSGYAGEVLMFLFLFFAVSRHSFFFASDREFFQNIKLDKEINLTLACLIIIPFLLFLRHWTAAYEVSAGAEVPSVLAAIWGAVFMVMSFLTTTGFESAAWEGARNWSGLGTTGLILMSLSVMGGGIATTAGGVKLLRVYALYKHSQREIQRLNHPNSIAGSSRRVRLIRREGAQIAWIFLMLFVLSLGLTALALSATGIGFADSLLFATAGMSNTGPLAHAAGESFTGYANISDLGKLILCVAMILGRLEALAVIAVLNPNYWR</sequence>
<comment type="subcellular location">
    <subcellularLocation>
        <location evidence="1">Cell membrane</location>
        <topology evidence="1">Multi-pass membrane protein</topology>
    </subcellularLocation>
</comment>
<evidence type="ECO:0000313" key="10">
    <source>
        <dbReference type="EMBL" id="GGA20559.1"/>
    </source>
</evidence>
<dbReference type="GO" id="GO:0005886">
    <property type="term" value="C:plasma membrane"/>
    <property type="evidence" value="ECO:0007669"/>
    <property type="project" value="UniProtKB-SubCell"/>
</dbReference>
<dbReference type="PANTHER" id="PTHR32024">
    <property type="entry name" value="TRK SYSTEM POTASSIUM UPTAKE PROTEIN TRKG-RELATED"/>
    <property type="match status" value="1"/>
</dbReference>
<dbReference type="EMBL" id="BMKA01000003">
    <property type="protein sequence ID" value="GGA20559.1"/>
    <property type="molecule type" value="Genomic_DNA"/>
</dbReference>
<keyword evidence="6 9" id="KW-1133">Transmembrane helix</keyword>
<dbReference type="RefSeq" id="WP_188674798.1">
    <property type="nucleotide sequence ID" value="NZ_BMKA01000003.1"/>
</dbReference>
<accession>A0A916VR11</accession>
<protein>
    <submittedName>
        <fullName evidence="10">Potassium transporter TrkH</fullName>
    </submittedName>
</protein>
<evidence type="ECO:0000256" key="4">
    <source>
        <dbReference type="ARBA" id="ARBA00022475"/>
    </source>
</evidence>
<evidence type="ECO:0000256" key="7">
    <source>
        <dbReference type="ARBA" id="ARBA00023065"/>
    </source>
</evidence>
<gene>
    <name evidence="10" type="primary">trkH1</name>
    <name evidence="10" type="ORF">GCM10011498_21540</name>
</gene>
<comment type="similarity">
    <text evidence="2">Belongs to the TrkH potassium transport family.</text>
</comment>
<evidence type="ECO:0000256" key="3">
    <source>
        <dbReference type="ARBA" id="ARBA00022448"/>
    </source>
</evidence>
<keyword evidence="8 9" id="KW-0472">Membrane</keyword>
<reference evidence="10" key="1">
    <citation type="journal article" date="2014" name="Int. J. Syst. Evol. Microbiol.">
        <title>Complete genome sequence of Corynebacterium casei LMG S-19264T (=DSM 44701T), isolated from a smear-ripened cheese.</title>
        <authorList>
            <consortium name="US DOE Joint Genome Institute (JGI-PGF)"/>
            <person name="Walter F."/>
            <person name="Albersmeier A."/>
            <person name="Kalinowski J."/>
            <person name="Ruckert C."/>
        </authorList>
    </citation>
    <scope>NUCLEOTIDE SEQUENCE</scope>
    <source>
        <strain evidence="10">CGMCC 1.15880</strain>
    </source>
</reference>
<organism evidence="10 11">
    <name type="scientific">Neptunicoccus cionae</name>
    <dbReference type="NCBI Taxonomy" id="2035344"/>
    <lineage>
        <taxon>Bacteria</taxon>
        <taxon>Pseudomonadati</taxon>
        <taxon>Pseudomonadota</taxon>
        <taxon>Alphaproteobacteria</taxon>
        <taxon>Rhodobacterales</taxon>
        <taxon>Paracoccaceae</taxon>
        <taxon>Neptunicoccus</taxon>
    </lineage>
</organism>
<keyword evidence="4" id="KW-1003">Cell membrane</keyword>
<evidence type="ECO:0000256" key="5">
    <source>
        <dbReference type="ARBA" id="ARBA00022692"/>
    </source>
</evidence>
<feature type="transmembrane region" description="Helical" evidence="9">
    <location>
        <begin position="241"/>
        <end position="260"/>
    </location>
</feature>
<keyword evidence="11" id="KW-1185">Reference proteome</keyword>
<dbReference type="Pfam" id="PF02386">
    <property type="entry name" value="TrkH"/>
    <property type="match status" value="1"/>
</dbReference>
<feature type="transmembrane region" description="Helical" evidence="9">
    <location>
        <begin position="280"/>
        <end position="297"/>
    </location>
</feature>
<feature type="transmembrane region" description="Helical" evidence="9">
    <location>
        <begin position="352"/>
        <end position="373"/>
    </location>
</feature>
<proteinExistence type="inferred from homology"/>
<feature type="transmembrane region" description="Helical" evidence="9">
    <location>
        <begin position="70"/>
        <end position="93"/>
    </location>
</feature>
<evidence type="ECO:0000256" key="6">
    <source>
        <dbReference type="ARBA" id="ARBA00022989"/>
    </source>
</evidence>
<feature type="transmembrane region" description="Helical" evidence="9">
    <location>
        <begin position="41"/>
        <end position="63"/>
    </location>
</feature>
<keyword evidence="5 9" id="KW-0812">Transmembrane</keyword>
<evidence type="ECO:0000313" key="11">
    <source>
        <dbReference type="Proteomes" id="UP000628017"/>
    </source>
</evidence>
<keyword evidence="7" id="KW-0406">Ion transport</keyword>
<feature type="transmembrane region" description="Helical" evidence="9">
    <location>
        <begin position="412"/>
        <end position="439"/>
    </location>
</feature>
<feature type="transmembrane region" description="Helical" evidence="9">
    <location>
        <begin position="472"/>
        <end position="495"/>
    </location>
</feature>
<feature type="transmembrane region" description="Helical" evidence="9">
    <location>
        <begin position="7"/>
        <end position="29"/>
    </location>
</feature>
<dbReference type="PANTHER" id="PTHR32024:SF2">
    <property type="entry name" value="TRK SYSTEM POTASSIUM UPTAKE PROTEIN TRKG-RELATED"/>
    <property type="match status" value="1"/>
</dbReference>
<evidence type="ECO:0000256" key="8">
    <source>
        <dbReference type="ARBA" id="ARBA00023136"/>
    </source>
</evidence>
<dbReference type="AlphaFoldDB" id="A0A916VR11"/>